<dbReference type="AlphaFoldDB" id="I4Y5L2"/>
<dbReference type="KEGG" id="wse:WALSEDRAFT_49225"/>
<dbReference type="EMBL" id="JH668253">
    <property type="protein sequence ID" value="EIM19254.1"/>
    <property type="molecule type" value="Genomic_DNA"/>
</dbReference>
<reference evidence="2 3" key="1">
    <citation type="journal article" date="2012" name="Fungal Genet. Biol.">
        <title>The genome of the xerotolerant mold Wallemia sebi reveals adaptations to osmotic stress and suggests cryptic sexual reproduction.</title>
        <authorList>
            <person name="Padamsee M."/>
            <person name="Kumar T.K.A."/>
            <person name="Riley R."/>
            <person name="Binder M."/>
            <person name="Boyd A."/>
            <person name="Calvo A.M."/>
            <person name="Furukawa K."/>
            <person name="Hesse C."/>
            <person name="Hohmann S."/>
            <person name="James T.Y."/>
            <person name="LaButti K."/>
            <person name="Lapidus A."/>
            <person name="Lindquist E."/>
            <person name="Lucas S."/>
            <person name="Miller K."/>
            <person name="Shantappa S."/>
            <person name="Grigoriev I.V."/>
            <person name="Hibbett D.S."/>
            <person name="McLaughlin D.J."/>
            <person name="Spatafora J.W."/>
            <person name="Aime M.C."/>
        </authorList>
    </citation>
    <scope>NUCLEOTIDE SEQUENCE [LARGE SCALE GENOMIC DNA]</scope>
    <source>
        <strain evidence="3">ATCC MYA-4683 / CBS 633.66</strain>
    </source>
</reference>
<evidence type="ECO:0000313" key="2">
    <source>
        <dbReference type="EMBL" id="EIM19254.1"/>
    </source>
</evidence>
<proteinExistence type="predicted"/>
<organism evidence="2 3">
    <name type="scientific">Wallemia mellicola (strain ATCC MYA-4683 / CBS 633.66)</name>
    <name type="common">Wallemia sebi (CBS 633.66)</name>
    <dbReference type="NCBI Taxonomy" id="671144"/>
    <lineage>
        <taxon>Eukaryota</taxon>
        <taxon>Fungi</taxon>
        <taxon>Dikarya</taxon>
        <taxon>Basidiomycota</taxon>
        <taxon>Wallemiomycotina</taxon>
        <taxon>Wallemiomycetes</taxon>
        <taxon>Wallemiales</taxon>
        <taxon>Wallemiaceae</taxon>
        <taxon>Wallemia</taxon>
    </lineage>
</organism>
<dbReference type="HOGENOM" id="CLU_2560045_0_0_1"/>
<gene>
    <name evidence="2" type="ORF">WALSEDRAFT_49225</name>
</gene>
<dbReference type="InParanoid" id="I4Y5L2"/>
<dbReference type="RefSeq" id="XP_006960649.1">
    <property type="nucleotide sequence ID" value="XM_006960587.1"/>
</dbReference>
<dbReference type="GeneID" id="18472490"/>
<accession>I4Y5L2</accession>
<feature type="compositionally biased region" description="Basic and acidic residues" evidence="1">
    <location>
        <begin position="71"/>
        <end position="82"/>
    </location>
</feature>
<protein>
    <submittedName>
        <fullName evidence="2">Uncharacterized protein</fullName>
    </submittedName>
</protein>
<dbReference type="Proteomes" id="UP000005242">
    <property type="component" value="Unassembled WGS sequence"/>
</dbReference>
<feature type="region of interest" description="Disordered" evidence="1">
    <location>
        <begin position="61"/>
        <end position="82"/>
    </location>
</feature>
<name>I4Y5L2_WALMC</name>
<keyword evidence="3" id="KW-1185">Reference proteome</keyword>
<sequence length="82" mass="9616">MIIYKSFTNVMKNFYHNHLSTLSQEMILFYHDMSENFRNKVGLMLSFAFVQYVIYRMGGSELRSSPVPSARVDRGKQNGETR</sequence>
<evidence type="ECO:0000313" key="3">
    <source>
        <dbReference type="Proteomes" id="UP000005242"/>
    </source>
</evidence>
<evidence type="ECO:0000256" key="1">
    <source>
        <dbReference type="SAM" id="MobiDB-lite"/>
    </source>
</evidence>